<dbReference type="AlphaFoldDB" id="A0A2G8S847"/>
<feature type="binding site" description="axial binding residue" evidence="9">
    <location>
        <position position="478"/>
    </location>
    <ligand>
        <name>heme</name>
        <dbReference type="ChEBI" id="CHEBI:30413"/>
    </ligand>
    <ligandPart>
        <name>Fe</name>
        <dbReference type="ChEBI" id="CHEBI:18248"/>
    </ligandPart>
</feature>
<evidence type="ECO:0000256" key="5">
    <source>
        <dbReference type="ARBA" id="ARBA00022723"/>
    </source>
</evidence>
<comment type="similarity">
    <text evidence="3">Belongs to the cytochrome P450 family.</text>
</comment>
<dbReference type="InterPro" id="IPR050121">
    <property type="entry name" value="Cytochrome_P450_monoxygenase"/>
</dbReference>
<dbReference type="InterPro" id="IPR001128">
    <property type="entry name" value="Cyt_P450"/>
</dbReference>
<reference evidence="10 11" key="1">
    <citation type="journal article" date="2015" name="Sci. Rep.">
        <title>Chromosome-level genome map provides insights into diverse defense mechanisms in the medicinal fungus Ganoderma sinense.</title>
        <authorList>
            <person name="Zhu Y."/>
            <person name="Xu J."/>
            <person name="Sun C."/>
            <person name="Zhou S."/>
            <person name="Xu H."/>
            <person name="Nelson D.R."/>
            <person name="Qian J."/>
            <person name="Song J."/>
            <person name="Luo H."/>
            <person name="Xiang L."/>
            <person name="Li Y."/>
            <person name="Xu Z."/>
            <person name="Ji A."/>
            <person name="Wang L."/>
            <person name="Lu S."/>
            <person name="Hayward A."/>
            <person name="Sun W."/>
            <person name="Li X."/>
            <person name="Schwartz D.C."/>
            <person name="Wang Y."/>
            <person name="Chen S."/>
        </authorList>
    </citation>
    <scope>NUCLEOTIDE SEQUENCE [LARGE SCALE GENOMIC DNA]</scope>
    <source>
        <strain evidence="10 11">ZZ0214-1</strain>
    </source>
</reference>
<evidence type="ECO:0000256" key="7">
    <source>
        <dbReference type="ARBA" id="ARBA00023004"/>
    </source>
</evidence>
<dbReference type="GO" id="GO:0004497">
    <property type="term" value="F:monooxygenase activity"/>
    <property type="evidence" value="ECO:0007669"/>
    <property type="project" value="UniProtKB-KW"/>
</dbReference>
<keyword evidence="7 9" id="KW-0408">Iron</keyword>
<dbReference type="EMBL" id="AYKW01000017">
    <property type="protein sequence ID" value="PIL29914.1"/>
    <property type="molecule type" value="Genomic_DNA"/>
</dbReference>
<comment type="pathway">
    <text evidence="2">Secondary metabolite biosynthesis.</text>
</comment>
<dbReference type="SUPFAM" id="SSF48264">
    <property type="entry name" value="Cytochrome P450"/>
    <property type="match status" value="1"/>
</dbReference>
<dbReference type="PRINTS" id="PR00465">
    <property type="entry name" value="EP450IV"/>
</dbReference>
<keyword evidence="8" id="KW-0503">Monooxygenase</keyword>
<dbReference type="GO" id="GO:0005506">
    <property type="term" value="F:iron ion binding"/>
    <property type="evidence" value="ECO:0007669"/>
    <property type="project" value="InterPro"/>
</dbReference>
<proteinExistence type="inferred from homology"/>
<evidence type="ECO:0000256" key="9">
    <source>
        <dbReference type="PIRSR" id="PIRSR602403-1"/>
    </source>
</evidence>
<accession>A0A2G8S847</accession>
<evidence type="ECO:0000256" key="4">
    <source>
        <dbReference type="ARBA" id="ARBA00022617"/>
    </source>
</evidence>
<protein>
    <submittedName>
        <fullName evidence="10">Cytochrome P450</fullName>
    </submittedName>
</protein>
<comment type="cofactor">
    <cofactor evidence="1 9">
        <name>heme</name>
        <dbReference type="ChEBI" id="CHEBI:30413"/>
    </cofactor>
</comment>
<dbReference type="OrthoDB" id="1470350at2759"/>
<evidence type="ECO:0000313" key="10">
    <source>
        <dbReference type="EMBL" id="PIL29914.1"/>
    </source>
</evidence>
<dbReference type="STRING" id="1077348.A0A2G8S847"/>
<name>A0A2G8S847_9APHY</name>
<dbReference type="InterPro" id="IPR002403">
    <property type="entry name" value="Cyt_P450_E_grp-IV"/>
</dbReference>
<dbReference type="GO" id="GO:0020037">
    <property type="term" value="F:heme binding"/>
    <property type="evidence" value="ECO:0007669"/>
    <property type="project" value="InterPro"/>
</dbReference>
<dbReference type="Gene3D" id="1.10.630.10">
    <property type="entry name" value="Cytochrome P450"/>
    <property type="match status" value="1"/>
</dbReference>
<comment type="caution">
    <text evidence="10">The sequence shown here is derived from an EMBL/GenBank/DDBJ whole genome shotgun (WGS) entry which is preliminary data.</text>
</comment>
<keyword evidence="5 9" id="KW-0479">Metal-binding</keyword>
<evidence type="ECO:0000256" key="2">
    <source>
        <dbReference type="ARBA" id="ARBA00005179"/>
    </source>
</evidence>
<evidence type="ECO:0000256" key="1">
    <source>
        <dbReference type="ARBA" id="ARBA00001971"/>
    </source>
</evidence>
<evidence type="ECO:0000256" key="3">
    <source>
        <dbReference type="ARBA" id="ARBA00010617"/>
    </source>
</evidence>
<evidence type="ECO:0000256" key="8">
    <source>
        <dbReference type="ARBA" id="ARBA00023033"/>
    </source>
</evidence>
<keyword evidence="4 9" id="KW-0349">Heme</keyword>
<dbReference type="Pfam" id="PF00067">
    <property type="entry name" value="p450"/>
    <property type="match status" value="1"/>
</dbReference>
<dbReference type="GO" id="GO:0016705">
    <property type="term" value="F:oxidoreductase activity, acting on paired donors, with incorporation or reduction of molecular oxygen"/>
    <property type="evidence" value="ECO:0007669"/>
    <property type="project" value="InterPro"/>
</dbReference>
<organism evidence="10 11">
    <name type="scientific">Ganoderma sinense ZZ0214-1</name>
    <dbReference type="NCBI Taxonomy" id="1077348"/>
    <lineage>
        <taxon>Eukaryota</taxon>
        <taxon>Fungi</taxon>
        <taxon>Dikarya</taxon>
        <taxon>Basidiomycota</taxon>
        <taxon>Agaricomycotina</taxon>
        <taxon>Agaricomycetes</taxon>
        <taxon>Polyporales</taxon>
        <taxon>Polyporaceae</taxon>
        <taxon>Ganoderma</taxon>
    </lineage>
</organism>
<dbReference type="PANTHER" id="PTHR24305:SF166">
    <property type="entry name" value="CYTOCHROME P450 12A4, MITOCHONDRIAL-RELATED"/>
    <property type="match status" value="1"/>
</dbReference>
<dbReference type="CDD" id="cd11069">
    <property type="entry name" value="CYP_FUM15-like"/>
    <property type="match status" value="1"/>
</dbReference>
<evidence type="ECO:0000256" key="6">
    <source>
        <dbReference type="ARBA" id="ARBA00023002"/>
    </source>
</evidence>
<keyword evidence="6" id="KW-0560">Oxidoreductase</keyword>
<evidence type="ECO:0000313" key="11">
    <source>
        <dbReference type="Proteomes" id="UP000230002"/>
    </source>
</evidence>
<dbReference type="Proteomes" id="UP000230002">
    <property type="component" value="Unassembled WGS sequence"/>
</dbReference>
<dbReference type="InterPro" id="IPR036396">
    <property type="entry name" value="Cyt_P450_sf"/>
</dbReference>
<keyword evidence="11" id="KW-1185">Reference proteome</keyword>
<gene>
    <name evidence="10" type="ORF">GSI_07824</name>
</gene>
<sequence length="542" mass="61190">MASSLLLLAAGAFVYLLVKILSFFVPRWRSPLNRLRGPPNISPLFGHIKMFDSDNIAVQAKWVAEYGSTMRTYGIFKVPQLYTADLRLVNHILTHSMDYFKPPESRLALSHILGQGLLVAEGEKHRRQRRVMNPAFGPAQIRELTEVFHDKTIRLCDYWNREIAASPQGTLRTNVIAGLSKMTLDVIGVAGFNYDIDTLNTEEPPNELSIAFQDIFKSPLRHNLVELLKNLIPTPRSFDNSRVKKAEAARATMQRIGMQLLQEKKAEIMREHGEKSTGTFEKRDVQGRDLLTLLIKANMASDIPDDQRLTDEEVVAQVPTFLVAGHETTSTSTTWCLYALCKHPEMQQKLREELLAVPTDAPTMDELNELPYLDLVVRETLRLHAPVTITSRMALEDDVLPLSTPLTDKHGDVITGIHIRKGQRIIVPILALHTSKSVWGEDASEFKPERWLSPPDTITAVPGVWSHLLTFLGGPHACIGYRFSLVEMKALVFTLIRTFEFELAVPAEEIVPFGTFLQRPALRNRKDEGGQLPLLIRPYKRS</sequence>
<dbReference type="PANTHER" id="PTHR24305">
    <property type="entry name" value="CYTOCHROME P450"/>
    <property type="match status" value="1"/>
</dbReference>
<dbReference type="PRINTS" id="PR00385">
    <property type="entry name" value="P450"/>
</dbReference>